<organism evidence="1 2">
    <name type="scientific">Globodera rostochiensis</name>
    <name type="common">Golden nematode worm</name>
    <name type="synonym">Heterodera rostochiensis</name>
    <dbReference type="NCBI Taxonomy" id="31243"/>
    <lineage>
        <taxon>Eukaryota</taxon>
        <taxon>Metazoa</taxon>
        <taxon>Ecdysozoa</taxon>
        <taxon>Nematoda</taxon>
        <taxon>Chromadorea</taxon>
        <taxon>Rhabditida</taxon>
        <taxon>Tylenchina</taxon>
        <taxon>Tylenchomorpha</taxon>
        <taxon>Tylenchoidea</taxon>
        <taxon>Heteroderidae</taxon>
        <taxon>Heteroderinae</taxon>
        <taxon>Globodera</taxon>
    </lineage>
</organism>
<evidence type="ECO:0000313" key="2">
    <source>
        <dbReference type="WBParaSite" id="Gr19_v10_g2694.t1"/>
    </source>
</evidence>
<dbReference type="AlphaFoldDB" id="A0A914HML5"/>
<dbReference type="WBParaSite" id="Gr19_v10_g2694.t1">
    <property type="protein sequence ID" value="Gr19_v10_g2694.t1"/>
    <property type="gene ID" value="Gr19_v10_g2694"/>
</dbReference>
<proteinExistence type="predicted"/>
<protein>
    <submittedName>
        <fullName evidence="2">Uncharacterized protein</fullName>
    </submittedName>
</protein>
<dbReference type="Proteomes" id="UP000887572">
    <property type="component" value="Unplaced"/>
</dbReference>
<keyword evidence="1" id="KW-1185">Reference proteome</keyword>
<accession>A0A914HML5</accession>
<sequence>MLCIFCGALSMLELDPALGKAGLGTMAVKTPLQALFSVFLLKAGTVKSMTAARNLAQAIVEGDPKEGPVELRRRLPESKQTRQHEPGWCLRRFRRCGLRAAVSHQRILRCLIDP</sequence>
<name>A0A914HML5_GLORO</name>
<reference evidence="2" key="1">
    <citation type="submission" date="2022-11" db="UniProtKB">
        <authorList>
            <consortium name="WormBaseParasite"/>
        </authorList>
    </citation>
    <scope>IDENTIFICATION</scope>
</reference>
<evidence type="ECO:0000313" key="1">
    <source>
        <dbReference type="Proteomes" id="UP000887572"/>
    </source>
</evidence>